<evidence type="ECO:0000313" key="3">
    <source>
        <dbReference type="Proteomes" id="UP000041254"/>
    </source>
</evidence>
<dbReference type="InParanoid" id="A0A0G4F0D2"/>
<reference evidence="2 3" key="1">
    <citation type="submission" date="2014-11" db="EMBL/GenBank/DDBJ databases">
        <authorList>
            <person name="Zhu J."/>
            <person name="Qi W."/>
            <person name="Song R."/>
        </authorList>
    </citation>
    <scope>NUCLEOTIDE SEQUENCE [LARGE SCALE GENOMIC DNA]</scope>
</reference>
<name>A0A0G4F0D2_VITBC</name>
<feature type="compositionally biased region" description="Basic and acidic residues" evidence="1">
    <location>
        <begin position="441"/>
        <end position="455"/>
    </location>
</feature>
<feature type="compositionally biased region" description="Basic and acidic residues" evidence="1">
    <location>
        <begin position="648"/>
        <end position="668"/>
    </location>
</feature>
<feature type="compositionally biased region" description="Basic and acidic residues" evidence="1">
    <location>
        <begin position="675"/>
        <end position="688"/>
    </location>
</feature>
<dbReference type="AlphaFoldDB" id="A0A0G4F0D2"/>
<feature type="compositionally biased region" description="Polar residues" evidence="1">
    <location>
        <begin position="1154"/>
        <end position="1163"/>
    </location>
</feature>
<feature type="compositionally biased region" description="Polar residues" evidence="1">
    <location>
        <begin position="384"/>
        <end position="399"/>
    </location>
</feature>
<dbReference type="Gene3D" id="3.40.850.10">
    <property type="entry name" value="Kinesin motor domain"/>
    <property type="match status" value="1"/>
</dbReference>
<protein>
    <recommendedName>
        <fullName evidence="4">Kinesin motor domain-containing protein</fullName>
    </recommendedName>
</protein>
<evidence type="ECO:0000256" key="1">
    <source>
        <dbReference type="SAM" id="MobiDB-lite"/>
    </source>
</evidence>
<gene>
    <name evidence="2" type="ORF">Vbra_14109</name>
</gene>
<proteinExistence type="predicted"/>
<feature type="compositionally biased region" description="Basic and acidic residues" evidence="1">
    <location>
        <begin position="38"/>
        <end position="48"/>
    </location>
</feature>
<feature type="region of interest" description="Disordered" evidence="1">
    <location>
        <begin position="1141"/>
        <end position="1163"/>
    </location>
</feature>
<evidence type="ECO:0008006" key="4">
    <source>
        <dbReference type="Google" id="ProtNLM"/>
    </source>
</evidence>
<feature type="region of interest" description="Disordered" evidence="1">
    <location>
        <begin position="634"/>
        <end position="707"/>
    </location>
</feature>
<dbReference type="EMBL" id="CDMY01000356">
    <property type="protein sequence ID" value="CEM04957.1"/>
    <property type="molecule type" value="Genomic_DNA"/>
</dbReference>
<keyword evidence="3" id="KW-1185">Reference proteome</keyword>
<dbReference type="VEuPathDB" id="CryptoDB:Vbra_14109"/>
<organism evidence="2 3">
    <name type="scientific">Vitrella brassicaformis (strain CCMP3155)</name>
    <dbReference type="NCBI Taxonomy" id="1169540"/>
    <lineage>
        <taxon>Eukaryota</taxon>
        <taxon>Sar</taxon>
        <taxon>Alveolata</taxon>
        <taxon>Colpodellida</taxon>
        <taxon>Vitrellaceae</taxon>
        <taxon>Vitrella</taxon>
    </lineage>
</organism>
<dbReference type="InterPro" id="IPR027417">
    <property type="entry name" value="P-loop_NTPase"/>
</dbReference>
<accession>A0A0G4F0D2</accession>
<feature type="compositionally biased region" description="Basic and acidic residues" evidence="1">
    <location>
        <begin position="421"/>
        <end position="431"/>
    </location>
</feature>
<feature type="compositionally biased region" description="Basic and acidic residues" evidence="1">
    <location>
        <begin position="936"/>
        <end position="946"/>
    </location>
</feature>
<feature type="region of interest" description="Disordered" evidence="1">
    <location>
        <begin position="835"/>
        <end position="895"/>
    </location>
</feature>
<feature type="compositionally biased region" description="Basic and acidic residues" evidence="1">
    <location>
        <begin position="472"/>
        <end position="481"/>
    </location>
</feature>
<dbReference type="Proteomes" id="UP000041254">
    <property type="component" value="Unassembled WGS sequence"/>
</dbReference>
<evidence type="ECO:0000313" key="2">
    <source>
        <dbReference type="EMBL" id="CEM04957.1"/>
    </source>
</evidence>
<dbReference type="InterPro" id="IPR036961">
    <property type="entry name" value="Kinesin_motor_dom_sf"/>
</dbReference>
<feature type="compositionally biased region" description="Basic and acidic residues" evidence="1">
    <location>
        <begin position="605"/>
        <end position="615"/>
    </location>
</feature>
<feature type="region of interest" description="Disordered" evidence="1">
    <location>
        <begin position="1047"/>
        <end position="1084"/>
    </location>
</feature>
<feature type="region of interest" description="Disordered" evidence="1">
    <location>
        <begin position="936"/>
        <end position="965"/>
    </location>
</feature>
<sequence length="1163" mass="124169">MVRQAVNPRTPPNTRFPGSRPSPSLQMFLRVRPSPPRVHHEDDHHHDNGPGVHPDQARQRLTVISDGKAAYSIDCDGVCETQEAVAHRTAARVRRAVRDGTGLTVVAIGPQAGGKSYTLGGGFLREGERATIAPKEFGAVPRCLQKLQDAVKEDGMQGARAKAQFIEYRADSSDTEAAAWHDWRGDMQNLFDVYTAGMRQAAPAATHTCYRVVIKPPRTQATIVHQSREFHFTFVEIAAPPDDSSSVDAAAPSPSIEAVISLLDARKHARPSHPLLDLLRAPLTGHAGPCVVFLCIPAHPEPSPSLFQCCLLAKEIAAHRLTHGTKAARLSEAHSSVAAFLKGGAGLSRQASLAQLSLIDKRKDRQQDLPRTNKPKEAKKHLTRSPSHASGLTSSTAAPSQAGMRPVRRPKAAALGGEGPEAARRSTEGVGKRVGSQVGKRVREGAGEREKERSRLSSGGGMMPRVSVGRLEGGEGDHDGDTKLQILDQVVQQYITDIAKECPASFSSLAESWAQNLRTMERITRHFKQNIESHPAVTPPPSHSPMQDLRPPAAESIQSIQWAPPAAEESPSRFSSTFPLDTQARDAVPVGKARDDTDEAAGAEEGQREESEAAGRIRSITVPKLDLAPVHMDRAQQDAASDSPLYIEGERGGECTEDPSELHTKFDDENTNLDTARRIDHPQLDEPSRQLPFESPQPFQRSPPGAAPEEQLVSFDLSSVQSSFTLPRALAGMAHAGVSVNDSLTYSADGWDDIKEIEKKKQQQQSPSFAFAAYRAAAAVVEPSKRAGLEVSASVPSLGIELMQQQGLGGRHDGGIQPAHHGLRRCQSRANLLQSPAHPQVPHRPHTSLQLYNDYPGDSLPAPPPVHAPSFHPHPPADHSKGTTDTNKGGGDTMPVGGKRIAVPRLNLSRVVAQQQQQQPTKPVGVGKIGRVSDTHSKKAGMDRAASKKLATRSPFAEGGGLGKTTAIVPREGAKVQRGFSRHQHVKATVASRGPAAPAPSTEALEVTEIDEGAKPSSSAATAPPARPILAWGAPPLGLSLAPGMRDRMAFSSPQPPRWPSRATSSRPLSIGVGTSPPPPAASRLSMGVPVRPMPGLAPSASLKALPTVASFATPVMPATSYPMRPPFGVGMHPPPGRRASGEYGPGGRGMCVSASTTQLMRR</sequence>
<feature type="region of interest" description="Disordered" evidence="1">
    <location>
        <begin position="533"/>
        <end position="620"/>
    </location>
</feature>
<feature type="region of interest" description="Disordered" evidence="1">
    <location>
        <begin position="1"/>
        <end position="56"/>
    </location>
</feature>
<dbReference type="SUPFAM" id="SSF52540">
    <property type="entry name" value="P-loop containing nucleoside triphosphate hydrolases"/>
    <property type="match status" value="1"/>
</dbReference>
<feature type="region of interest" description="Disordered" evidence="1">
    <location>
        <begin position="361"/>
        <end position="481"/>
    </location>
</feature>